<dbReference type="EC" id="3.4.-.-" evidence="13"/>
<proteinExistence type="inferred from homology"/>
<evidence type="ECO:0000256" key="10">
    <source>
        <dbReference type="ARBA" id="ARBA00022989"/>
    </source>
</evidence>
<dbReference type="OrthoDB" id="76293at2759"/>
<feature type="domain" description="Peptidase M28" evidence="15">
    <location>
        <begin position="152"/>
        <end position="336"/>
    </location>
</feature>
<keyword evidence="14" id="KW-0472">Membrane</keyword>
<keyword evidence="6 13" id="KW-0645">Protease</keyword>
<dbReference type="PANTHER" id="PTHR12147:SF58">
    <property type="entry name" value="VACUOLAR MEMBRANE PROTEASE"/>
    <property type="match status" value="1"/>
</dbReference>
<evidence type="ECO:0000256" key="2">
    <source>
        <dbReference type="ARBA" id="ARBA00003273"/>
    </source>
</evidence>
<comment type="subcellular location">
    <subcellularLocation>
        <location evidence="3">Vacuole membrane</location>
        <topology evidence="3">Multi-pass membrane protein</topology>
    </subcellularLocation>
</comment>
<dbReference type="GO" id="GO:0006508">
    <property type="term" value="P:proteolysis"/>
    <property type="evidence" value="ECO:0007669"/>
    <property type="project" value="UniProtKB-KW"/>
</dbReference>
<feature type="transmembrane region" description="Helical" evidence="14">
    <location>
        <begin position="587"/>
        <end position="611"/>
    </location>
</feature>
<evidence type="ECO:0000313" key="16">
    <source>
        <dbReference type="EMBL" id="KXN66022.1"/>
    </source>
</evidence>
<organism evidence="16 17">
    <name type="scientific">Conidiobolus coronatus (strain ATCC 28846 / CBS 209.66 / NRRL 28638)</name>
    <name type="common">Delacroixia coronata</name>
    <dbReference type="NCBI Taxonomy" id="796925"/>
    <lineage>
        <taxon>Eukaryota</taxon>
        <taxon>Fungi</taxon>
        <taxon>Fungi incertae sedis</taxon>
        <taxon>Zoopagomycota</taxon>
        <taxon>Entomophthoromycotina</taxon>
        <taxon>Entomophthoromycetes</taxon>
        <taxon>Entomophthorales</taxon>
        <taxon>Ancylistaceae</taxon>
        <taxon>Conidiobolus</taxon>
    </lineage>
</organism>
<feature type="non-terminal residue" evidence="16">
    <location>
        <position position="614"/>
    </location>
</feature>
<keyword evidence="13" id="KW-0479">Metal-binding</keyword>
<dbReference type="OMA" id="VMEWPTL"/>
<feature type="transmembrane region" description="Helical" evidence="14">
    <location>
        <begin position="31"/>
        <end position="52"/>
    </location>
</feature>
<feature type="transmembrane region" description="Helical" evidence="14">
    <location>
        <begin position="362"/>
        <end position="382"/>
    </location>
</feature>
<evidence type="ECO:0000256" key="6">
    <source>
        <dbReference type="ARBA" id="ARBA00022670"/>
    </source>
</evidence>
<gene>
    <name evidence="16" type="ORF">CONCODRAFT_80620</name>
</gene>
<feature type="transmembrane region" description="Helical" evidence="14">
    <location>
        <begin position="436"/>
        <end position="459"/>
    </location>
</feature>
<evidence type="ECO:0000256" key="9">
    <source>
        <dbReference type="ARBA" id="ARBA00022833"/>
    </source>
</evidence>
<dbReference type="GO" id="GO:0008235">
    <property type="term" value="F:metalloexopeptidase activity"/>
    <property type="evidence" value="ECO:0007669"/>
    <property type="project" value="InterPro"/>
</dbReference>
<dbReference type="STRING" id="796925.A0A137NTG1"/>
<keyword evidence="9 13" id="KW-0862">Zinc</keyword>
<evidence type="ECO:0000256" key="12">
    <source>
        <dbReference type="ARBA" id="ARBA00023180"/>
    </source>
</evidence>
<dbReference type="InterPro" id="IPR001261">
    <property type="entry name" value="ArgE/DapE_CS"/>
</dbReference>
<evidence type="ECO:0000313" key="17">
    <source>
        <dbReference type="Proteomes" id="UP000070444"/>
    </source>
</evidence>
<feature type="transmembrane region" description="Helical" evidence="14">
    <location>
        <begin position="471"/>
        <end position="489"/>
    </location>
</feature>
<dbReference type="GO" id="GO:0046872">
    <property type="term" value="F:metal ion binding"/>
    <property type="evidence" value="ECO:0007669"/>
    <property type="project" value="UniProtKB-KW"/>
</dbReference>
<dbReference type="Proteomes" id="UP000070444">
    <property type="component" value="Unassembled WGS sequence"/>
</dbReference>
<dbReference type="GO" id="GO:0005774">
    <property type="term" value="C:vacuolar membrane"/>
    <property type="evidence" value="ECO:0007669"/>
    <property type="project" value="UniProtKB-SubCell"/>
</dbReference>
<feature type="transmembrane region" description="Helical" evidence="14">
    <location>
        <begin position="403"/>
        <end position="424"/>
    </location>
</feature>
<keyword evidence="7 14" id="KW-0812">Transmembrane</keyword>
<feature type="transmembrane region" description="Helical" evidence="14">
    <location>
        <begin position="495"/>
        <end position="521"/>
    </location>
</feature>
<comment type="similarity">
    <text evidence="4 13">Belongs to the peptidase M28 family.</text>
</comment>
<evidence type="ECO:0000256" key="13">
    <source>
        <dbReference type="RuleBase" id="RU361240"/>
    </source>
</evidence>
<dbReference type="PROSITE" id="PS00758">
    <property type="entry name" value="ARGE_DAPE_CPG2_1"/>
    <property type="match status" value="1"/>
</dbReference>
<name>A0A137NTG1_CONC2</name>
<dbReference type="InterPro" id="IPR045175">
    <property type="entry name" value="M28_fam"/>
</dbReference>
<keyword evidence="17" id="KW-1185">Reference proteome</keyword>
<evidence type="ECO:0000256" key="3">
    <source>
        <dbReference type="ARBA" id="ARBA00004128"/>
    </source>
</evidence>
<accession>A0A137NTG1</accession>
<protein>
    <recommendedName>
        <fullName evidence="13">Peptide hydrolase</fullName>
        <ecNumber evidence="13">3.4.-.-</ecNumber>
    </recommendedName>
</protein>
<keyword evidence="10 14" id="KW-1133">Transmembrane helix</keyword>
<keyword evidence="11" id="KW-0482">Metalloprotease</keyword>
<dbReference type="EMBL" id="KQ964779">
    <property type="protein sequence ID" value="KXN66022.1"/>
    <property type="molecule type" value="Genomic_DNA"/>
</dbReference>
<reference evidence="16 17" key="1">
    <citation type="journal article" date="2015" name="Genome Biol. Evol.">
        <title>Phylogenomic analyses indicate that early fungi evolved digesting cell walls of algal ancestors of land plants.</title>
        <authorList>
            <person name="Chang Y."/>
            <person name="Wang S."/>
            <person name="Sekimoto S."/>
            <person name="Aerts A.L."/>
            <person name="Choi C."/>
            <person name="Clum A."/>
            <person name="LaButti K.M."/>
            <person name="Lindquist E.A."/>
            <person name="Yee Ngan C."/>
            <person name="Ohm R.A."/>
            <person name="Salamov A.A."/>
            <person name="Grigoriev I.V."/>
            <person name="Spatafora J.W."/>
            <person name="Berbee M.L."/>
        </authorList>
    </citation>
    <scope>NUCLEOTIDE SEQUENCE [LARGE SCALE GENOMIC DNA]</scope>
    <source>
        <strain evidence="16 17">NRRL 28638</strain>
    </source>
</reference>
<evidence type="ECO:0000259" key="15">
    <source>
        <dbReference type="Pfam" id="PF04389"/>
    </source>
</evidence>
<evidence type="ECO:0000256" key="11">
    <source>
        <dbReference type="ARBA" id="ARBA00023049"/>
    </source>
</evidence>
<comment type="function">
    <text evidence="2">May be involved in vacuolar sorting and osmoregulation.</text>
</comment>
<dbReference type="InterPro" id="IPR007484">
    <property type="entry name" value="Peptidase_M28"/>
</dbReference>
<dbReference type="AlphaFoldDB" id="A0A137NTG1"/>
<evidence type="ECO:0000256" key="1">
    <source>
        <dbReference type="ARBA" id="ARBA00001947"/>
    </source>
</evidence>
<keyword evidence="12" id="KW-0325">Glycoprotein</keyword>
<evidence type="ECO:0000256" key="14">
    <source>
        <dbReference type="SAM" id="Phobius"/>
    </source>
</evidence>
<sequence>MSNSNIMEGNDIEGTSKPRFKEGGSFSWKRYAFGWVYPFISFIIVLVTFIIVRNTLNLTDKPLESDLYNPSEGFNAARAYKHLAALSKDPHSFASTKNEVALEYILSQVKVLKGKSDRISYLHDNSSQVALSQSGKTYLGRAGYGTYFVTSNLVVKFKGTNSNGRAIMLSAHYDTSPLAPGASDASIPVSVSLEILEALIQSPPEGYDVMVNFNNGEEMGLLGSVGFKTHPWAGDVDSFINLEASGAGGKAFLFQSCSSSLVKALASGSYSHINGMSNDLFSMGIINSGTDYEVYKVDYKIPGVDIATYKNRAFYHTNKDDLEHAPIATVNQMGNFAYEGELKKVVAFDFLSSSAVYSKTSFYVLIALFFVFEIILLVAYKLKIRHIQPLFNEGRPLIHILKGLLFSILTIIFTAIFGAIVIVITNAANKNVAHSWIFTTFALMIIVSFWCQIAMHLIWKRWDRSYDSHSLQMGSWLGTLILYNVIAIGQLATHIIGYTFLFFFILQAWAMFGSFVLYLLFGSHMDLANRLVFSKLSSGQTIKKISNKVQPAISFFVNYFFTTVVIYGTALPLLYSLNQTAPTGTPAFISYAFALLFTTIICIPLSPNVLAMRH</sequence>
<evidence type="ECO:0000256" key="5">
    <source>
        <dbReference type="ARBA" id="ARBA00022554"/>
    </source>
</evidence>
<keyword evidence="5" id="KW-0926">Vacuole</keyword>
<evidence type="ECO:0000256" key="4">
    <source>
        <dbReference type="ARBA" id="ARBA00010918"/>
    </source>
</evidence>
<keyword evidence="8 13" id="KW-0378">Hydrolase</keyword>
<comment type="cofactor">
    <cofactor evidence="1">
        <name>Zn(2+)</name>
        <dbReference type="ChEBI" id="CHEBI:29105"/>
    </cofactor>
</comment>
<dbReference type="Pfam" id="PF04389">
    <property type="entry name" value="Peptidase_M28"/>
    <property type="match status" value="1"/>
</dbReference>
<evidence type="ECO:0000256" key="7">
    <source>
        <dbReference type="ARBA" id="ARBA00022692"/>
    </source>
</evidence>
<dbReference type="PANTHER" id="PTHR12147">
    <property type="entry name" value="METALLOPEPTIDASE M28 FAMILY MEMBER"/>
    <property type="match status" value="1"/>
</dbReference>
<evidence type="ECO:0000256" key="8">
    <source>
        <dbReference type="ARBA" id="ARBA00022801"/>
    </source>
</evidence>
<dbReference type="SUPFAM" id="SSF53187">
    <property type="entry name" value="Zn-dependent exopeptidases"/>
    <property type="match status" value="1"/>
</dbReference>
<feature type="transmembrane region" description="Helical" evidence="14">
    <location>
        <begin position="552"/>
        <end position="575"/>
    </location>
</feature>
<dbReference type="Gene3D" id="3.40.630.10">
    <property type="entry name" value="Zn peptidases"/>
    <property type="match status" value="1"/>
</dbReference>